<proteinExistence type="inferred from homology"/>
<keyword evidence="2" id="KW-0812">Transmembrane</keyword>
<dbReference type="Proteomes" id="UP000659388">
    <property type="component" value="Unassembled WGS sequence"/>
</dbReference>
<dbReference type="Gene3D" id="3.40.50.720">
    <property type="entry name" value="NAD(P)-binding Rossmann-like Domain"/>
    <property type="match status" value="2"/>
</dbReference>
<dbReference type="SUPFAM" id="SSF51735">
    <property type="entry name" value="NAD(P)-binding Rossmann-fold domains"/>
    <property type="match status" value="2"/>
</dbReference>
<dbReference type="InterPro" id="IPR036291">
    <property type="entry name" value="NAD(P)-bd_dom_sf"/>
</dbReference>
<evidence type="ECO:0000256" key="1">
    <source>
        <dbReference type="ARBA" id="ARBA00007430"/>
    </source>
</evidence>
<keyword evidence="2" id="KW-1133">Transmembrane helix</keyword>
<sequence length="641" mass="72041">MVTKFFIQLRILPRWIIILLDVIIVGFSTFLGYLLRFNFEFSDLGEFNFSLGVLINMSACLVALLTTKSYAGIVRYTGMHDGFRVLVTLVATHVISSLANVGYYAYYGSNLFPYSVILISFLASFVFLLQYRLLIKNVFSYYRSPRKADKMRVAIFGAGQLGMITKQVLDNSVEPNYRVVAFVEDDLSKVGKVINGTQIYDGVTDLKLILNSLDIKELIIAATSLSLDRKNEVVDSCLALNIRVRTIPEVDDWVKGELSLNQIKQVNIEDLLGRESIELNNIQVLDQLKGKRVCITGAAGSIGSELVRQVSLFNPELLILIDQAESALYEVEREMTSSERDAKFKFYVADVTNQKRIREIFCENSPEIIFHAAAYKHVPMMERNPSEAVLCNIIGTRNIANLAVEFGVEKFVMVSTDKAVNPTNVMGCSKRIAEIYVRALNKKLRQEGANKTSFVTTRFGNVLGSNGSVIPFFQKQISEGGPVTVTHPEITRYFMTITEACQLVLEAGAMGKGGEIFIFDMGQSIKIVDLAKKMIRLSGLELDKDIEIVFTGLRQGEKLYEELLASKENTVPTHHDKIMIAKVFEYDFDQINDNLDQLKKLSLASADRYKIVALMKAIVPEYKSMSSEYQILDKELTQRVG</sequence>
<evidence type="ECO:0000259" key="3">
    <source>
        <dbReference type="Pfam" id="PF02719"/>
    </source>
</evidence>
<dbReference type="InterPro" id="IPR051203">
    <property type="entry name" value="Polysaccharide_Synthase-Rel"/>
</dbReference>
<dbReference type="CDD" id="cd05237">
    <property type="entry name" value="UDP_invert_4-6DH_SDR_e"/>
    <property type="match status" value="1"/>
</dbReference>
<comment type="similarity">
    <text evidence="1">Belongs to the polysaccharide synthase family.</text>
</comment>
<dbReference type="InterPro" id="IPR003869">
    <property type="entry name" value="Polysac_CapD-like"/>
</dbReference>
<evidence type="ECO:0000313" key="4">
    <source>
        <dbReference type="EMBL" id="MBL3655369.1"/>
    </source>
</evidence>
<feature type="transmembrane region" description="Helical" evidence="2">
    <location>
        <begin position="85"/>
        <end position="106"/>
    </location>
</feature>
<name>A0A937F6W3_9BACT</name>
<feature type="transmembrane region" description="Helical" evidence="2">
    <location>
        <begin position="47"/>
        <end position="65"/>
    </location>
</feature>
<dbReference type="PANTHER" id="PTHR43318">
    <property type="entry name" value="UDP-N-ACETYLGLUCOSAMINE 4,6-DEHYDRATASE"/>
    <property type="match status" value="1"/>
</dbReference>
<feature type="transmembrane region" description="Helical" evidence="2">
    <location>
        <begin position="12"/>
        <end position="35"/>
    </location>
</feature>
<dbReference type="Pfam" id="PF13727">
    <property type="entry name" value="CoA_binding_3"/>
    <property type="match status" value="1"/>
</dbReference>
<feature type="transmembrane region" description="Helical" evidence="2">
    <location>
        <begin position="112"/>
        <end position="131"/>
    </location>
</feature>
<keyword evidence="2" id="KW-0472">Membrane</keyword>
<evidence type="ECO:0000313" key="5">
    <source>
        <dbReference type="Proteomes" id="UP000659388"/>
    </source>
</evidence>
<feature type="domain" description="Polysaccharide biosynthesis protein CapD-like" evidence="3">
    <location>
        <begin position="293"/>
        <end position="582"/>
    </location>
</feature>
<evidence type="ECO:0000256" key="2">
    <source>
        <dbReference type="SAM" id="Phobius"/>
    </source>
</evidence>
<dbReference type="PANTHER" id="PTHR43318:SF1">
    <property type="entry name" value="POLYSACCHARIDE BIOSYNTHESIS PROTEIN EPSC-RELATED"/>
    <property type="match status" value="1"/>
</dbReference>
<dbReference type="EMBL" id="JAESIY010000002">
    <property type="protein sequence ID" value="MBL3655369.1"/>
    <property type="molecule type" value="Genomic_DNA"/>
</dbReference>
<accession>A0A937F6W3</accession>
<organism evidence="4 5">
    <name type="scientific">Fulvivirga sediminis</name>
    <dbReference type="NCBI Taxonomy" id="2803949"/>
    <lineage>
        <taxon>Bacteria</taxon>
        <taxon>Pseudomonadati</taxon>
        <taxon>Bacteroidota</taxon>
        <taxon>Cytophagia</taxon>
        <taxon>Cytophagales</taxon>
        <taxon>Fulvivirgaceae</taxon>
        <taxon>Fulvivirga</taxon>
    </lineage>
</organism>
<dbReference type="Pfam" id="PF02719">
    <property type="entry name" value="Polysacc_synt_2"/>
    <property type="match status" value="1"/>
</dbReference>
<comment type="caution">
    <text evidence="4">The sequence shown here is derived from an EMBL/GenBank/DDBJ whole genome shotgun (WGS) entry which is preliminary data.</text>
</comment>
<dbReference type="AlphaFoldDB" id="A0A937F6W3"/>
<gene>
    <name evidence="4" type="ORF">JL102_04455</name>
</gene>
<reference evidence="4" key="1">
    <citation type="submission" date="2021-01" db="EMBL/GenBank/DDBJ databases">
        <title>Fulvivirga kasyanovii gen. nov., sp nov., a novel member of the phylum Bacteroidetes isolated from seawater in a mussel farm.</title>
        <authorList>
            <person name="Zhao L.-H."/>
            <person name="Wang Z.-J."/>
        </authorList>
    </citation>
    <scope>NUCLEOTIDE SEQUENCE</scope>
    <source>
        <strain evidence="4">2943</strain>
    </source>
</reference>
<keyword evidence="5" id="KW-1185">Reference proteome</keyword>
<protein>
    <submittedName>
        <fullName evidence="4">Polysaccharide biosynthesis protein</fullName>
    </submittedName>
</protein>